<sequence length="334" mass="36949">MCGVTLGTDVRQRHLQPPIVTGYVQPAHGREDSHEAPQLHVLLPPPLLADARRECHTRIGAPKALLHRASFQLITGLQASVTSPVSGHGFFFAPLPRDDHSAPYPGLVLARVFLSCPTQALFSSAPESSSLLQAVLPVVCEFTRPFVDRFVWTANFFPSRWGEGREVLRGEIWATLNIEVLRASEGDVSCVRSSFGMQERGKQDVPEKTRRPTASSGTIPTCENPGCDPTRNRTRFALVGGEQSYHLTITRVWFWKAEEAGANFSARVAGILDPWTEFAYGSGGTSTKGREDEHPTRAGEKRETCNQDSCCRWFFRKGNGCCAEVLPEKRGEER</sequence>
<accession>A0ABQ9I959</accession>
<feature type="compositionally biased region" description="Polar residues" evidence="1">
    <location>
        <begin position="212"/>
        <end position="221"/>
    </location>
</feature>
<evidence type="ECO:0000256" key="1">
    <source>
        <dbReference type="SAM" id="MobiDB-lite"/>
    </source>
</evidence>
<feature type="compositionally biased region" description="Basic and acidic residues" evidence="1">
    <location>
        <begin position="201"/>
        <end position="210"/>
    </location>
</feature>
<evidence type="ECO:0000313" key="3">
    <source>
        <dbReference type="Proteomes" id="UP001159363"/>
    </source>
</evidence>
<dbReference type="EMBL" id="JARBHB010000002">
    <property type="protein sequence ID" value="KAJ8893195.1"/>
    <property type="molecule type" value="Genomic_DNA"/>
</dbReference>
<dbReference type="Proteomes" id="UP001159363">
    <property type="component" value="Chromosome 2"/>
</dbReference>
<keyword evidence="3" id="KW-1185">Reference proteome</keyword>
<name>A0ABQ9I959_9NEOP</name>
<organism evidence="2 3">
    <name type="scientific">Dryococelus australis</name>
    <dbReference type="NCBI Taxonomy" id="614101"/>
    <lineage>
        <taxon>Eukaryota</taxon>
        <taxon>Metazoa</taxon>
        <taxon>Ecdysozoa</taxon>
        <taxon>Arthropoda</taxon>
        <taxon>Hexapoda</taxon>
        <taxon>Insecta</taxon>
        <taxon>Pterygota</taxon>
        <taxon>Neoptera</taxon>
        <taxon>Polyneoptera</taxon>
        <taxon>Phasmatodea</taxon>
        <taxon>Verophasmatodea</taxon>
        <taxon>Anareolatae</taxon>
        <taxon>Phasmatidae</taxon>
        <taxon>Eurycanthinae</taxon>
        <taxon>Dryococelus</taxon>
    </lineage>
</organism>
<evidence type="ECO:0000313" key="2">
    <source>
        <dbReference type="EMBL" id="KAJ8893195.1"/>
    </source>
</evidence>
<comment type="caution">
    <text evidence="2">The sequence shown here is derived from an EMBL/GenBank/DDBJ whole genome shotgun (WGS) entry which is preliminary data.</text>
</comment>
<proteinExistence type="predicted"/>
<protein>
    <submittedName>
        <fullName evidence="2">Uncharacterized protein</fullName>
    </submittedName>
</protein>
<reference evidence="2 3" key="1">
    <citation type="submission" date="2023-02" db="EMBL/GenBank/DDBJ databases">
        <title>LHISI_Scaffold_Assembly.</title>
        <authorList>
            <person name="Stuart O.P."/>
            <person name="Cleave R."/>
            <person name="Magrath M.J.L."/>
            <person name="Mikheyev A.S."/>
        </authorList>
    </citation>
    <scope>NUCLEOTIDE SEQUENCE [LARGE SCALE GENOMIC DNA]</scope>
    <source>
        <strain evidence="2">Daus_M_001</strain>
        <tissue evidence="2">Leg muscle</tissue>
    </source>
</reference>
<feature type="region of interest" description="Disordered" evidence="1">
    <location>
        <begin position="201"/>
        <end position="225"/>
    </location>
</feature>
<gene>
    <name evidence="2" type="ORF">PR048_005780</name>
</gene>